<dbReference type="Proteomes" id="UP000622580">
    <property type="component" value="Unassembled WGS sequence"/>
</dbReference>
<reference evidence="4" key="2">
    <citation type="submission" date="2021-04" db="EMBL/GenBank/DDBJ databases">
        <title>Draft genome assembly of strain Phenylobacterium sp. 20VBR1 using MiniION and Illumina platforms.</title>
        <authorList>
            <person name="Thomas F.A."/>
            <person name="Krishnan K.P."/>
            <person name="Sinha R.K."/>
        </authorList>
    </citation>
    <scope>NUCLEOTIDE SEQUENCE</scope>
    <source>
        <strain evidence="4">20VBR1</strain>
    </source>
</reference>
<dbReference type="InterPro" id="IPR000182">
    <property type="entry name" value="GNAT_dom"/>
</dbReference>
<dbReference type="SUPFAM" id="SSF55729">
    <property type="entry name" value="Acyl-CoA N-acyltransferases (Nat)"/>
    <property type="match status" value="1"/>
</dbReference>
<dbReference type="InterPro" id="IPR016181">
    <property type="entry name" value="Acyl_CoA_acyltransferase"/>
</dbReference>
<dbReference type="InterPro" id="IPR050832">
    <property type="entry name" value="Bact_Acetyltransf"/>
</dbReference>
<evidence type="ECO:0000313" key="5">
    <source>
        <dbReference type="EMBL" id="QQZ51787.1"/>
    </source>
</evidence>
<gene>
    <name evidence="4" type="ORF">JKL49_08680</name>
    <name evidence="5" type="ORF">JKL49_13335</name>
</gene>
<sequence length="150" mass="16723">MSQSTLRTAVPDDATAIRDLTRAAYAKWVPLIGREPKPMLADYEAAVRKHRFDLLYVAGELAALIETLDEGDQLLVENVAVSPSHQGQGLGTRLMAQAEVVARGLGHGRIWLYTNQRFEENIRLYSRLGYRIDSEEPIGDSVRVNMSKAL</sequence>
<dbReference type="PANTHER" id="PTHR43877">
    <property type="entry name" value="AMINOALKYLPHOSPHONATE N-ACETYLTRANSFERASE-RELATED-RELATED"/>
    <property type="match status" value="1"/>
</dbReference>
<keyword evidence="6" id="KW-1185">Reference proteome</keyword>
<evidence type="ECO:0000256" key="1">
    <source>
        <dbReference type="ARBA" id="ARBA00022679"/>
    </source>
</evidence>
<protein>
    <submittedName>
        <fullName evidence="4">GNAT family N-acetyltransferase</fullName>
    </submittedName>
</protein>
<dbReference type="EMBL" id="CP068570">
    <property type="protein sequence ID" value="QQZ51787.1"/>
    <property type="molecule type" value="Genomic_DNA"/>
</dbReference>
<dbReference type="PROSITE" id="PS51186">
    <property type="entry name" value="GNAT"/>
    <property type="match status" value="1"/>
</dbReference>
<dbReference type="EMBL" id="JAGSGD010000001">
    <property type="protein sequence ID" value="MBR7619460.1"/>
    <property type="molecule type" value="Genomic_DNA"/>
</dbReference>
<evidence type="ECO:0000259" key="3">
    <source>
        <dbReference type="PROSITE" id="PS51186"/>
    </source>
</evidence>
<name>A0A941CZG5_9CAUL</name>
<dbReference type="Gene3D" id="3.40.630.30">
    <property type="match status" value="1"/>
</dbReference>
<dbReference type="CDD" id="cd04301">
    <property type="entry name" value="NAT_SF"/>
    <property type="match status" value="1"/>
</dbReference>
<dbReference type="AlphaFoldDB" id="A0A941CZG5"/>
<dbReference type="GO" id="GO:0016747">
    <property type="term" value="F:acyltransferase activity, transferring groups other than amino-acyl groups"/>
    <property type="evidence" value="ECO:0007669"/>
    <property type="project" value="InterPro"/>
</dbReference>
<keyword evidence="2" id="KW-0012">Acyltransferase</keyword>
<proteinExistence type="predicted"/>
<reference evidence="5" key="1">
    <citation type="submission" date="2021-01" db="EMBL/GenBank/DDBJ databases">
        <title>Genome sequence of Phenylobacterium sp. 20VBR1 isolated from a valley glaceir, Ny-Alesund, Svalbard.</title>
        <authorList>
            <person name="Thomas F.A."/>
            <person name="Krishnan K.P."/>
            <person name="Sinha R.K."/>
        </authorList>
    </citation>
    <scope>NUCLEOTIDE SEQUENCE</scope>
    <source>
        <strain evidence="5">20VBR1</strain>
    </source>
</reference>
<dbReference type="Pfam" id="PF00583">
    <property type="entry name" value="Acetyltransf_1"/>
    <property type="match status" value="1"/>
</dbReference>
<feature type="domain" description="N-acetyltransferase" evidence="3">
    <location>
        <begin position="4"/>
        <end position="150"/>
    </location>
</feature>
<evidence type="ECO:0000313" key="6">
    <source>
        <dbReference type="Proteomes" id="UP000622580"/>
    </source>
</evidence>
<dbReference type="RefSeq" id="WP_215339813.1">
    <property type="nucleotide sequence ID" value="NZ_JAGSGD010000001.1"/>
</dbReference>
<evidence type="ECO:0000256" key="2">
    <source>
        <dbReference type="ARBA" id="ARBA00023315"/>
    </source>
</evidence>
<accession>A0A941CZG5</accession>
<keyword evidence="1" id="KW-0808">Transferase</keyword>
<dbReference type="PANTHER" id="PTHR43877:SF2">
    <property type="entry name" value="AMINOALKYLPHOSPHONATE N-ACETYLTRANSFERASE-RELATED"/>
    <property type="match status" value="1"/>
</dbReference>
<evidence type="ECO:0000313" key="4">
    <source>
        <dbReference type="EMBL" id="MBR7619460.1"/>
    </source>
</evidence>
<organism evidence="4 6">
    <name type="scientific">Phenylobacterium glaciei</name>
    <dbReference type="NCBI Taxonomy" id="2803784"/>
    <lineage>
        <taxon>Bacteria</taxon>
        <taxon>Pseudomonadati</taxon>
        <taxon>Pseudomonadota</taxon>
        <taxon>Alphaproteobacteria</taxon>
        <taxon>Caulobacterales</taxon>
        <taxon>Caulobacteraceae</taxon>
        <taxon>Phenylobacterium</taxon>
    </lineage>
</organism>